<gene>
    <name evidence="1" type="ORF">AHOG_16860</name>
</gene>
<name>A0A221W556_9PSEU</name>
<keyword evidence="2" id="KW-1185">Reference proteome</keyword>
<dbReference type="EMBL" id="CP022521">
    <property type="protein sequence ID" value="ASO20998.1"/>
    <property type="molecule type" value="Genomic_DNA"/>
</dbReference>
<proteinExistence type="predicted"/>
<evidence type="ECO:0000313" key="2">
    <source>
        <dbReference type="Proteomes" id="UP000204221"/>
    </source>
</evidence>
<dbReference type="KEGG" id="ahg:AHOG_16860"/>
<dbReference type="Proteomes" id="UP000204221">
    <property type="component" value="Chromosome"/>
</dbReference>
<protein>
    <submittedName>
        <fullName evidence="1">Uncharacterized protein</fullName>
    </submittedName>
</protein>
<dbReference type="AlphaFoldDB" id="A0A221W556"/>
<organism evidence="1 2">
    <name type="scientific">Actinoalloteichus hoggarensis</name>
    <dbReference type="NCBI Taxonomy" id="1470176"/>
    <lineage>
        <taxon>Bacteria</taxon>
        <taxon>Bacillati</taxon>
        <taxon>Actinomycetota</taxon>
        <taxon>Actinomycetes</taxon>
        <taxon>Pseudonocardiales</taxon>
        <taxon>Pseudonocardiaceae</taxon>
        <taxon>Actinoalloteichus</taxon>
    </lineage>
</organism>
<reference evidence="1 2" key="1">
    <citation type="submission" date="2017-07" db="EMBL/GenBank/DDBJ databases">
        <title>Complete genome sequence of Actinoalloteichus hoggarensis DSM 45943, type strain of Actinoalloteichus hoggarensis.</title>
        <authorList>
            <person name="Ruckert C."/>
            <person name="Nouioui I."/>
            <person name="Willmese J."/>
            <person name="van Wezel G."/>
            <person name="Klenk H.-P."/>
            <person name="Kalinowski J."/>
            <person name="Zotchev S.B."/>
        </authorList>
    </citation>
    <scope>NUCLEOTIDE SEQUENCE [LARGE SCALE GENOMIC DNA]</scope>
    <source>
        <strain evidence="1 2">DSM 45943</strain>
    </source>
</reference>
<sequence length="139" mass="14978">MIYHDVSFAVPISATLVGPRDRRQPVIVTIDRTQGRVLLQLGGRTARGLAALEPQQAEVLCRVLRAPRALSRLLPALGPGLAIRVLWVRTSADAVELSLSGRGALTDVWRLERAPARELADSVQKGVRLLCTPVGATCP</sequence>
<evidence type="ECO:0000313" key="1">
    <source>
        <dbReference type="EMBL" id="ASO20998.1"/>
    </source>
</evidence>
<accession>A0A221W556</accession>